<dbReference type="Gene3D" id="1.20.1280.50">
    <property type="match status" value="1"/>
</dbReference>
<dbReference type="Proteomes" id="UP000265140">
    <property type="component" value="Chromosome 15"/>
</dbReference>
<dbReference type="Pfam" id="PF00621">
    <property type="entry name" value="RhoGEF"/>
    <property type="match status" value="1"/>
</dbReference>
<dbReference type="SUPFAM" id="SSF50729">
    <property type="entry name" value="PH domain-like"/>
    <property type="match status" value="1"/>
</dbReference>
<reference evidence="3 4" key="1">
    <citation type="submission" date="2020-02" db="EMBL/GenBank/DDBJ databases">
        <title>Esox lucius (northern pike) genome, fEsoLuc1, primary haplotype.</title>
        <authorList>
            <person name="Myers G."/>
            <person name="Karagic N."/>
            <person name="Meyer A."/>
            <person name="Pippel M."/>
            <person name="Reichard M."/>
            <person name="Winkler S."/>
            <person name="Tracey A."/>
            <person name="Sims Y."/>
            <person name="Howe K."/>
            <person name="Rhie A."/>
            <person name="Formenti G."/>
            <person name="Durbin R."/>
            <person name="Fedrigo O."/>
            <person name="Jarvis E.D."/>
        </authorList>
    </citation>
    <scope>NUCLEOTIDE SEQUENCE [LARGE SCALE GENOMIC DNA]</scope>
</reference>
<accession>A0AAY5K7G1</accession>
<protein>
    <submittedName>
        <fullName evidence="3">Epithelial cell transforming 2 like</fullName>
    </submittedName>
</protein>
<dbReference type="InterPro" id="IPR001810">
    <property type="entry name" value="F-box_dom"/>
</dbReference>
<dbReference type="SMART" id="SM00256">
    <property type="entry name" value="FBOX"/>
    <property type="match status" value="1"/>
</dbReference>
<proteinExistence type="predicted"/>
<dbReference type="InterPro" id="IPR035899">
    <property type="entry name" value="DBL_dom_sf"/>
</dbReference>
<dbReference type="InterPro" id="IPR011993">
    <property type="entry name" value="PH-like_dom_sf"/>
</dbReference>
<dbReference type="SUPFAM" id="SSF81383">
    <property type="entry name" value="F-box domain"/>
    <property type="match status" value="1"/>
</dbReference>
<dbReference type="CDD" id="cd22173">
    <property type="entry name" value="F-box_ECT2L"/>
    <property type="match status" value="1"/>
</dbReference>
<dbReference type="GO" id="GO:0005085">
    <property type="term" value="F:guanyl-nucleotide exchange factor activity"/>
    <property type="evidence" value="ECO:0007669"/>
    <property type="project" value="InterPro"/>
</dbReference>
<sequence length="836" mass="94416">MHHQPSAEGTANTLYSAWTPINNRTSNQQLFEERVNLVLHWFDLWTDRQRKHFLQMLLSRCANSQLRSCRDWLTQAVPMTNVDFTSVLPRFLSLYVMSFLNPRDLCSAAQVSWHWRVLAEQDCLWSARCVRRGWFLPYRPGDKEYGGWKGHYVSCVSTLDWLTPREAAHTYGTLNLPCPGEREEEEERRRERRIRWSVRERLEEQKSKSRPPWRRPGGTVVNRAQGGKQVPGGQRSTRSSTGLSDRTRHLCLSSDDLTPVVSLKLTPALTLDKTHVRSQVTLVLSGVKAGVLVVLYDHRGTLQALLSQAERALGGQRAERLGVLAPGGTEEITLLQGCKVTERSVLSPDLRDFWEKLCGWVIPPEEGGGLDIFCPLAASARGVLLLHCLQTLTGLEVWAPTGMSSGCFQNSEVLGACRAPAQRYLCEEVLQGWAWQAQWLEEALGFLRTRLGPQLPQLSLDTRGRALGTTHTRQTHVCTHTDTPILGQFGVFVYVRVGSVPRSVPVRGPGCREWRCAVAIELYNSEKVYVKRLEAVRRVYHDPLLSALQSNRAIISSAHVDMILTPVTYILDINRVFLSELGSRLHQWAADQCVGDVWVKFCSKLRQYTNYLQNYPTAIRTIDKAGRNTETEPNVFPTGDGTISGGFLYLQELLLCPAWRVEEYVTLVQALSLHTLAQHPDHTHLTAALDSLTRHRDFIPLIVCMCNLCEGNRQLITNQDAALLKCPSDDITVSLRVYEHVSDVGLFLFNDALVLTQKRVCHLPFTHSRCDTHTFLASVSLHSLTVREITDTRYVSNGFVLEGPSRRWVCAVERQDDRERFLGALRSAVHASITDT</sequence>
<dbReference type="GeneTree" id="ENSGT00940000158839"/>
<dbReference type="SMART" id="SM00325">
    <property type="entry name" value="RhoGEF"/>
    <property type="match status" value="1"/>
</dbReference>
<keyword evidence="4" id="KW-1185">Reference proteome</keyword>
<feature type="region of interest" description="Disordered" evidence="1">
    <location>
        <begin position="201"/>
        <end position="246"/>
    </location>
</feature>
<dbReference type="PANTHER" id="PTHR46857:SF1">
    <property type="entry name" value="EPITHELIAL CELL-TRANSFORMING SEQUENCE 2 ONCOGENE-LIKE"/>
    <property type="match status" value="1"/>
</dbReference>
<evidence type="ECO:0000259" key="2">
    <source>
        <dbReference type="PROSITE" id="PS50010"/>
    </source>
</evidence>
<dbReference type="SUPFAM" id="SSF48065">
    <property type="entry name" value="DBL homology domain (DH-domain)"/>
    <property type="match status" value="1"/>
</dbReference>
<organism evidence="3 4">
    <name type="scientific">Esox lucius</name>
    <name type="common">Northern pike</name>
    <dbReference type="NCBI Taxonomy" id="8010"/>
    <lineage>
        <taxon>Eukaryota</taxon>
        <taxon>Metazoa</taxon>
        <taxon>Chordata</taxon>
        <taxon>Craniata</taxon>
        <taxon>Vertebrata</taxon>
        <taxon>Euteleostomi</taxon>
        <taxon>Actinopterygii</taxon>
        <taxon>Neopterygii</taxon>
        <taxon>Teleostei</taxon>
        <taxon>Protacanthopterygii</taxon>
        <taxon>Esociformes</taxon>
        <taxon>Esocidae</taxon>
        <taxon>Esox</taxon>
    </lineage>
</organism>
<dbReference type="Gene3D" id="1.20.900.10">
    <property type="entry name" value="Dbl homology (DH) domain"/>
    <property type="match status" value="1"/>
</dbReference>
<dbReference type="InterPro" id="IPR036047">
    <property type="entry name" value="F-box-like_dom_sf"/>
</dbReference>
<dbReference type="PROSITE" id="PS50010">
    <property type="entry name" value="DH_2"/>
    <property type="match status" value="1"/>
</dbReference>
<dbReference type="Pfam" id="PF12937">
    <property type="entry name" value="F-box-like"/>
    <property type="match status" value="1"/>
</dbReference>
<evidence type="ECO:0000313" key="3">
    <source>
        <dbReference type="Ensembl" id="ENSELUP00000084706.1"/>
    </source>
</evidence>
<dbReference type="PANTHER" id="PTHR46857">
    <property type="entry name" value="EPITHELIAL CELL-TRANSFORMING SEQUENCE 2 ONCOGENE-LIKE"/>
    <property type="match status" value="1"/>
</dbReference>
<feature type="compositionally biased region" description="Polar residues" evidence="1">
    <location>
        <begin position="234"/>
        <end position="244"/>
    </location>
</feature>
<dbReference type="AlphaFoldDB" id="A0AAY5K7G1"/>
<reference evidence="3" key="2">
    <citation type="submission" date="2025-08" db="UniProtKB">
        <authorList>
            <consortium name="Ensembl"/>
        </authorList>
    </citation>
    <scope>IDENTIFICATION</scope>
</reference>
<name>A0AAY5K7G1_ESOLU</name>
<feature type="domain" description="DH" evidence="2">
    <location>
        <begin position="514"/>
        <end position="692"/>
    </location>
</feature>
<evidence type="ECO:0000313" key="4">
    <source>
        <dbReference type="Proteomes" id="UP000265140"/>
    </source>
</evidence>
<evidence type="ECO:0000256" key="1">
    <source>
        <dbReference type="SAM" id="MobiDB-lite"/>
    </source>
</evidence>
<dbReference type="Gene3D" id="2.30.29.30">
    <property type="entry name" value="Pleckstrin-homology domain (PH domain)/Phosphotyrosine-binding domain (PTB)"/>
    <property type="match status" value="1"/>
</dbReference>
<reference evidence="3" key="3">
    <citation type="submission" date="2025-09" db="UniProtKB">
        <authorList>
            <consortium name="Ensembl"/>
        </authorList>
    </citation>
    <scope>IDENTIFICATION</scope>
</reference>
<dbReference type="InterPro" id="IPR000219">
    <property type="entry name" value="DH_dom"/>
</dbReference>
<dbReference type="InterPro" id="IPR052805">
    <property type="entry name" value="GEF_Ubiquitin-Prot_Reg"/>
</dbReference>
<dbReference type="Ensembl" id="ENSELUT00000098633.1">
    <property type="protein sequence ID" value="ENSELUP00000084706.1"/>
    <property type="gene ID" value="ENSELUG00000019487.3"/>
</dbReference>